<evidence type="ECO:0000259" key="1">
    <source>
        <dbReference type="SMART" id="SM00225"/>
    </source>
</evidence>
<proteinExistence type="predicted"/>
<dbReference type="AlphaFoldDB" id="A0A9N9B918"/>
<reference evidence="2" key="1">
    <citation type="submission" date="2021-06" db="EMBL/GenBank/DDBJ databases">
        <authorList>
            <person name="Kallberg Y."/>
            <person name="Tangrot J."/>
            <person name="Rosling A."/>
        </authorList>
    </citation>
    <scope>NUCLEOTIDE SEQUENCE</scope>
    <source>
        <strain evidence="2">FL966</strain>
    </source>
</reference>
<dbReference type="Gene3D" id="3.30.710.10">
    <property type="entry name" value="Potassium Channel Kv1.1, Chain A"/>
    <property type="match status" value="1"/>
</dbReference>
<organism evidence="2 3">
    <name type="scientific">Cetraspora pellucida</name>
    <dbReference type="NCBI Taxonomy" id="1433469"/>
    <lineage>
        <taxon>Eukaryota</taxon>
        <taxon>Fungi</taxon>
        <taxon>Fungi incertae sedis</taxon>
        <taxon>Mucoromycota</taxon>
        <taxon>Glomeromycotina</taxon>
        <taxon>Glomeromycetes</taxon>
        <taxon>Diversisporales</taxon>
        <taxon>Gigasporaceae</taxon>
        <taxon>Cetraspora</taxon>
    </lineage>
</organism>
<dbReference type="Pfam" id="PF02214">
    <property type="entry name" value="BTB_2"/>
    <property type="match status" value="1"/>
</dbReference>
<sequence length="376" mass="42483">MCDSDKQHLSSDPRIILNVGGIRYETYRSTLLAYPQTLLGTMFQPRNDSLLQPTNNSLHNHKNEYFFDRNGYAFRYILEFYRTGKILWPKSTNPLRASIPQNSLKPSVTSSMTVDNDKIDCSVHQYTIPTATDTLAKIMPVSLHELQRELEFFQIPSSLSLSSPASQSSISYNIAAQILDDFIYILESLICESIESFSQKITIKFYEDFRPVEVFMARYRRDDALKGFEGCGWEILDLFEQKISKRLKIMFPGLITYVGYVNSNGSVSSGYGNNLSFTLGNTFPQNFNGKKDVKAKVYRLCSFFDPREVLANTLSFEDISISGINNNSGGEKIIKNCGISIGMSVDFQIIGALVVRLLCSVEDGNGAYLAFKVYHE</sequence>
<feature type="domain" description="BTB" evidence="1">
    <location>
        <begin position="13"/>
        <end position="170"/>
    </location>
</feature>
<dbReference type="OrthoDB" id="10025005at2759"/>
<dbReference type="Proteomes" id="UP000789759">
    <property type="component" value="Unassembled WGS sequence"/>
</dbReference>
<accession>A0A9N9B918</accession>
<name>A0A9N9B918_9GLOM</name>
<dbReference type="InterPro" id="IPR011333">
    <property type="entry name" value="SKP1/BTB/POZ_sf"/>
</dbReference>
<gene>
    <name evidence="2" type="ORF">CPELLU_LOCUS4940</name>
</gene>
<dbReference type="EMBL" id="CAJVQA010002691">
    <property type="protein sequence ID" value="CAG8555126.1"/>
    <property type="molecule type" value="Genomic_DNA"/>
</dbReference>
<dbReference type="InterPro" id="IPR000210">
    <property type="entry name" value="BTB/POZ_dom"/>
</dbReference>
<evidence type="ECO:0000313" key="2">
    <source>
        <dbReference type="EMBL" id="CAG8555126.1"/>
    </source>
</evidence>
<keyword evidence="3" id="KW-1185">Reference proteome</keyword>
<protein>
    <submittedName>
        <fullName evidence="2">3681_t:CDS:1</fullName>
    </submittedName>
</protein>
<dbReference type="PANTHER" id="PTHR14499:SF136">
    <property type="entry name" value="GH08630P"/>
    <property type="match status" value="1"/>
</dbReference>
<dbReference type="PANTHER" id="PTHR14499">
    <property type="entry name" value="POTASSIUM CHANNEL TETRAMERIZATION DOMAIN-CONTAINING"/>
    <property type="match status" value="1"/>
</dbReference>
<evidence type="ECO:0000313" key="3">
    <source>
        <dbReference type="Proteomes" id="UP000789759"/>
    </source>
</evidence>
<comment type="caution">
    <text evidence="2">The sequence shown here is derived from an EMBL/GenBank/DDBJ whole genome shotgun (WGS) entry which is preliminary data.</text>
</comment>
<dbReference type="GO" id="GO:0051260">
    <property type="term" value="P:protein homooligomerization"/>
    <property type="evidence" value="ECO:0007669"/>
    <property type="project" value="InterPro"/>
</dbReference>
<dbReference type="SUPFAM" id="SSF54695">
    <property type="entry name" value="POZ domain"/>
    <property type="match status" value="1"/>
</dbReference>
<dbReference type="InterPro" id="IPR003131">
    <property type="entry name" value="T1-type_BTB"/>
</dbReference>
<dbReference type="SMART" id="SM00225">
    <property type="entry name" value="BTB"/>
    <property type="match status" value="1"/>
</dbReference>